<evidence type="ECO:0000313" key="1">
    <source>
        <dbReference type="EMBL" id="MCD7467303.1"/>
    </source>
</evidence>
<comment type="caution">
    <text evidence="1">The sequence shown here is derived from an EMBL/GenBank/DDBJ whole genome shotgun (WGS) entry which is preliminary data.</text>
</comment>
<dbReference type="EMBL" id="JACEIK010001217">
    <property type="protein sequence ID" value="MCD7467303.1"/>
    <property type="molecule type" value="Genomic_DNA"/>
</dbReference>
<proteinExistence type="predicted"/>
<protein>
    <submittedName>
        <fullName evidence="1">Uncharacterized protein</fullName>
    </submittedName>
</protein>
<organism evidence="1 2">
    <name type="scientific">Datura stramonium</name>
    <name type="common">Jimsonweed</name>
    <name type="synonym">Common thornapple</name>
    <dbReference type="NCBI Taxonomy" id="4076"/>
    <lineage>
        <taxon>Eukaryota</taxon>
        <taxon>Viridiplantae</taxon>
        <taxon>Streptophyta</taxon>
        <taxon>Embryophyta</taxon>
        <taxon>Tracheophyta</taxon>
        <taxon>Spermatophyta</taxon>
        <taxon>Magnoliopsida</taxon>
        <taxon>eudicotyledons</taxon>
        <taxon>Gunneridae</taxon>
        <taxon>Pentapetalae</taxon>
        <taxon>asterids</taxon>
        <taxon>lamiids</taxon>
        <taxon>Solanales</taxon>
        <taxon>Solanaceae</taxon>
        <taxon>Solanoideae</taxon>
        <taxon>Datureae</taxon>
        <taxon>Datura</taxon>
    </lineage>
</organism>
<evidence type="ECO:0000313" key="2">
    <source>
        <dbReference type="Proteomes" id="UP000823775"/>
    </source>
</evidence>
<keyword evidence="2" id="KW-1185">Reference proteome</keyword>
<gene>
    <name evidence="1" type="ORF">HAX54_004647</name>
</gene>
<name>A0ABS8T827_DATST</name>
<reference evidence="1 2" key="1">
    <citation type="journal article" date="2021" name="BMC Genomics">
        <title>Datura genome reveals duplications of psychoactive alkaloid biosynthetic genes and high mutation rate following tissue culture.</title>
        <authorList>
            <person name="Rajewski A."/>
            <person name="Carter-House D."/>
            <person name="Stajich J."/>
            <person name="Litt A."/>
        </authorList>
    </citation>
    <scope>NUCLEOTIDE SEQUENCE [LARGE SCALE GENOMIC DNA]</scope>
    <source>
        <strain evidence="1">AR-01</strain>
    </source>
</reference>
<accession>A0ABS8T827</accession>
<sequence length="107" mass="12446">MMELRRELHWTGSSRMLKSLHENHNSGRQGLGYNELVKRRRWKDDANDGKIGHTLMFGKESNQEVLENPGGQEGTISKPCSLRMMHEEQSIGRTGQDNIDKERYFPF</sequence>
<dbReference type="Proteomes" id="UP000823775">
    <property type="component" value="Unassembled WGS sequence"/>
</dbReference>